<proteinExistence type="predicted"/>
<feature type="compositionally biased region" description="Basic residues" evidence="1">
    <location>
        <begin position="140"/>
        <end position="155"/>
    </location>
</feature>
<feature type="compositionally biased region" description="Basic and acidic residues" evidence="1">
    <location>
        <begin position="211"/>
        <end position="221"/>
    </location>
</feature>
<dbReference type="InParanoid" id="B9T9S3"/>
<evidence type="ECO:0000256" key="1">
    <source>
        <dbReference type="SAM" id="MobiDB-lite"/>
    </source>
</evidence>
<feature type="region of interest" description="Disordered" evidence="1">
    <location>
        <begin position="137"/>
        <end position="397"/>
    </location>
</feature>
<feature type="region of interest" description="Disordered" evidence="1">
    <location>
        <begin position="1"/>
        <end position="118"/>
    </location>
</feature>
<sequence>MAPRLGHHSGARLRSRHRHRRGDGRRAGRRHARVVRRQLPRQPVGALGRRSARHPDRPGPPGRSVLRQSPRHGAAARPSLFGRWRAAPARSRAGRVRRLSEPAMDRVHCPPGRDQRLPRPRRAYRHARCRLPDRRSCDARHRRPDRRRRRFRGGRAARADRGRFCVPRRRAGPGAGLPQAQRPRRHGAVLPRPGGRLFGRGRGRAALTSLRRLEPPPDRVRRIGQQLHGQRRREQHEQRPHTAPAIADRQPRADLVAGHVRQRHRDAEPPEQLAARDHREQPGEIGREVEELGVADRADQPQPRQRNQHGGEERARARPEEPVIEADAGDDQREPHRPDPGVAIGLAHPRRQQEIKPHQDQQHGHEGPSSPPPPRRQRRRRRARRSGGSRHGRPGHR</sequence>
<keyword evidence="3" id="KW-1185">Reference proteome</keyword>
<reference evidence="3" key="1">
    <citation type="journal article" date="2010" name="Nat. Biotechnol.">
        <title>Draft genome sequence of the oilseed species Ricinus communis.</title>
        <authorList>
            <person name="Chan A.P."/>
            <person name="Crabtree J."/>
            <person name="Zhao Q."/>
            <person name="Lorenzi H."/>
            <person name="Orvis J."/>
            <person name="Puiu D."/>
            <person name="Melake-Berhan A."/>
            <person name="Jones K.M."/>
            <person name="Redman J."/>
            <person name="Chen G."/>
            <person name="Cahoon E.B."/>
            <person name="Gedil M."/>
            <person name="Stanke M."/>
            <person name="Haas B.J."/>
            <person name="Wortman J.R."/>
            <person name="Fraser-Liggett C.M."/>
            <person name="Ravel J."/>
            <person name="Rabinowicz P.D."/>
        </authorList>
    </citation>
    <scope>NUCLEOTIDE SEQUENCE [LARGE SCALE GENOMIC DNA]</scope>
    <source>
        <strain evidence="3">cv. Hale</strain>
    </source>
</reference>
<evidence type="ECO:0000313" key="3">
    <source>
        <dbReference type="Proteomes" id="UP000008311"/>
    </source>
</evidence>
<feature type="compositionally biased region" description="Basic and acidic residues" evidence="1">
    <location>
        <begin position="98"/>
        <end position="117"/>
    </location>
</feature>
<dbReference type="EMBL" id="EQ975446">
    <property type="protein sequence ID" value="EEF27392.1"/>
    <property type="molecule type" value="Genomic_DNA"/>
</dbReference>
<feature type="compositionally biased region" description="Basic and acidic residues" evidence="1">
    <location>
        <begin position="330"/>
        <end position="339"/>
    </location>
</feature>
<accession>B9T9S3</accession>
<feature type="compositionally biased region" description="Basic residues" evidence="1">
    <location>
        <begin position="375"/>
        <end position="397"/>
    </location>
</feature>
<feature type="compositionally biased region" description="Basic and acidic residues" evidence="1">
    <location>
        <begin position="309"/>
        <end position="321"/>
    </location>
</feature>
<protein>
    <submittedName>
        <fullName evidence="2">Uncharacterized protein</fullName>
    </submittedName>
</protein>
<name>B9T9S3_RICCO</name>
<evidence type="ECO:0000313" key="2">
    <source>
        <dbReference type="EMBL" id="EEF27392.1"/>
    </source>
</evidence>
<dbReference type="Proteomes" id="UP000008311">
    <property type="component" value="Unassembled WGS sequence"/>
</dbReference>
<feature type="compositionally biased region" description="Basic and acidic residues" evidence="1">
    <location>
        <begin position="274"/>
        <end position="299"/>
    </location>
</feature>
<feature type="compositionally biased region" description="Basic residues" evidence="1">
    <location>
        <begin position="1"/>
        <end position="39"/>
    </location>
</feature>
<organism evidence="2 3">
    <name type="scientific">Ricinus communis</name>
    <name type="common">Castor bean</name>
    <dbReference type="NCBI Taxonomy" id="3988"/>
    <lineage>
        <taxon>Eukaryota</taxon>
        <taxon>Viridiplantae</taxon>
        <taxon>Streptophyta</taxon>
        <taxon>Embryophyta</taxon>
        <taxon>Tracheophyta</taxon>
        <taxon>Spermatophyta</taxon>
        <taxon>Magnoliopsida</taxon>
        <taxon>eudicotyledons</taxon>
        <taxon>Gunneridae</taxon>
        <taxon>Pentapetalae</taxon>
        <taxon>rosids</taxon>
        <taxon>fabids</taxon>
        <taxon>Malpighiales</taxon>
        <taxon>Euphorbiaceae</taxon>
        <taxon>Acalyphoideae</taxon>
        <taxon>Acalypheae</taxon>
        <taxon>Ricinus</taxon>
    </lineage>
</organism>
<dbReference type="AlphaFoldDB" id="B9T9S3"/>
<gene>
    <name evidence="2" type="ORF">RCOM_0359890</name>
</gene>
<feature type="compositionally biased region" description="Basic and acidic residues" evidence="1">
    <location>
        <begin position="351"/>
        <end position="366"/>
    </location>
</feature>